<evidence type="ECO:0000313" key="1">
    <source>
        <dbReference type="EMBL" id="CAG8518238.1"/>
    </source>
</evidence>
<reference evidence="1" key="1">
    <citation type="submission" date="2021-06" db="EMBL/GenBank/DDBJ databases">
        <authorList>
            <person name="Kallberg Y."/>
            <person name="Tangrot J."/>
            <person name="Rosling A."/>
        </authorList>
    </citation>
    <scope>NUCLEOTIDE SEQUENCE</scope>
    <source>
        <strain evidence="1">AU212A</strain>
    </source>
</reference>
<organism evidence="1 2">
    <name type="scientific">Scutellospora calospora</name>
    <dbReference type="NCBI Taxonomy" id="85575"/>
    <lineage>
        <taxon>Eukaryota</taxon>
        <taxon>Fungi</taxon>
        <taxon>Fungi incertae sedis</taxon>
        <taxon>Mucoromycota</taxon>
        <taxon>Glomeromycotina</taxon>
        <taxon>Glomeromycetes</taxon>
        <taxon>Diversisporales</taxon>
        <taxon>Gigasporaceae</taxon>
        <taxon>Scutellospora</taxon>
    </lineage>
</organism>
<protein>
    <submittedName>
        <fullName evidence="1">2365_t:CDS:1</fullName>
    </submittedName>
</protein>
<dbReference type="EMBL" id="CAJVPM010004892">
    <property type="protein sequence ID" value="CAG8518238.1"/>
    <property type="molecule type" value="Genomic_DNA"/>
</dbReference>
<keyword evidence="2" id="KW-1185">Reference proteome</keyword>
<evidence type="ECO:0000313" key="2">
    <source>
        <dbReference type="Proteomes" id="UP000789860"/>
    </source>
</evidence>
<accession>A0ACA9LAL0</accession>
<sequence>MTALRHAFESKSTTGLFLKISKGAYPPIPSIYSKNLRKLTSSLLKISPNDRPSIEDILKLNFLNNHIERLIIDHPSQCEDDNALSNSRLIDNFFKEFACNPISRVSYDKISQVKKRQKKPAAITLSEGEKSHKSRISSNKSDKNLKEEPIRKSLVKSVNLITNHNDDYIEEGHIENNETGSNNLKNDNPKNDLSKLSSSNSVARNYNNFDNISIPSKSSSDDISVTHNSNFTSEKTINDAKKQPQSDNVKKINNSSVKYSKCNACNLNVKKPKPMAQIDKVHVLSKKPSSSTSPTKIISSLHKSASETTSKNSSTIIKQTTFIPNNDNSNEQESTLPLPTPPLSPSKKVEDNIMPPKITLASSSLLYSIANKDTKNKSWDTPFSLIEELKQDLEYLLGFDKFNQCYKLLIFYQNKKKITDENQDQSKQVMKEKIIETKLKLLLNGRGQHNYVPVLKELGKQILNSFPNKKII</sequence>
<proteinExistence type="predicted"/>
<comment type="caution">
    <text evidence="1">The sequence shown here is derived from an EMBL/GenBank/DDBJ whole genome shotgun (WGS) entry which is preliminary data.</text>
</comment>
<gene>
    <name evidence="1" type="ORF">SCALOS_LOCUS3960</name>
</gene>
<name>A0ACA9LAL0_9GLOM</name>
<dbReference type="Proteomes" id="UP000789860">
    <property type="component" value="Unassembled WGS sequence"/>
</dbReference>